<keyword evidence="1" id="KW-0812">Transmembrane</keyword>
<sequence length="323" mass="35750">MSVGDTLIPDAVKGISRRFRSASGDPFINLSVLFYTELKTKGKGSPPSVSSSLSSLAISSPSATLDFCSLNLAVKLRVRFSFFLFCSNEQVANSSMDSIKTLATFPQRMEIIIPSNKTEATHLETVASTCSSLGRVRVMALVVKLFSVSSSVASTVYNANLLSLLESEINNLQPLLSTSEKNVKRGISNAASCVGIRSVGRGTPDATLVDACHGVGRGIFDAVLVWRRECLSRLISPDVVPDAVKNVHISFPDIFFTFSDIFVHREYPRLFLIIVVYVVPYVYHILCMYWFLRFCVCHAFHITAFDDIPYEVQFPNMKRTSFL</sequence>
<evidence type="ECO:0000256" key="1">
    <source>
        <dbReference type="SAM" id="Phobius"/>
    </source>
</evidence>
<reference evidence="2" key="1">
    <citation type="submission" date="2023-03" db="UniProtKB">
        <authorList>
            <consortium name="EnsemblPlants"/>
        </authorList>
    </citation>
    <scope>IDENTIFICATION</scope>
</reference>
<dbReference type="Gramene" id="MELO3C033904.2.1">
    <property type="protein sequence ID" value="MELO3C033904.2.1"/>
    <property type="gene ID" value="MELO3C033904.2"/>
</dbReference>
<proteinExistence type="predicted"/>
<evidence type="ECO:0000313" key="2">
    <source>
        <dbReference type="EnsemblPlants" id="MELO3C033904.2.1"/>
    </source>
</evidence>
<dbReference type="PANTHER" id="PTHR13554">
    <property type="entry name" value="26S PROTEASOME NON-ATPASE REGULATORY SUBUNIT 5-RELATED"/>
    <property type="match status" value="1"/>
</dbReference>
<protein>
    <submittedName>
        <fullName evidence="2">Uncharacterized protein</fullName>
    </submittedName>
</protein>
<dbReference type="AlphaFoldDB" id="A0A9I9EIH8"/>
<keyword evidence="1" id="KW-1133">Transmembrane helix</keyword>
<dbReference type="PANTHER" id="PTHR13554:SF10">
    <property type="entry name" value="26S PROTEASOME NON-ATPASE REGULATORY SUBUNIT 5"/>
    <property type="match status" value="1"/>
</dbReference>
<dbReference type="GO" id="GO:0043248">
    <property type="term" value="P:proteasome assembly"/>
    <property type="evidence" value="ECO:0007669"/>
    <property type="project" value="InterPro"/>
</dbReference>
<organism evidence="2">
    <name type="scientific">Cucumis melo</name>
    <name type="common">Muskmelon</name>
    <dbReference type="NCBI Taxonomy" id="3656"/>
    <lineage>
        <taxon>Eukaryota</taxon>
        <taxon>Viridiplantae</taxon>
        <taxon>Streptophyta</taxon>
        <taxon>Embryophyta</taxon>
        <taxon>Tracheophyta</taxon>
        <taxon>Spermatophyta</taxon>
        <taxon>Magnoliopsida</taxon>
        <taxon>eudicotyledons</taxon>
        <taxon>Gunneridae</taxon>
        <taxon>Pentapetalae</taxon>
        <taxon>rosids</taxon>
        <taxon>fabids</taxon>
        <taxon>Cucurbitales</taxon>
        <taxon>Cucurbitaceae</taxon>
        <taxon>Benincaseae</taxon>
        <taxon>Cucumis</taxon>
    </lineage>
</organism>
<accession>A0A9I9EIH8</accession>
<dbReference type="InterPro" id="IPR019538">
    <property type="entry name" value="PSMD5"/>
</dbReference>
<keyword evidence="1" id="KW-0472">Membrane</keyword>
<name>A0A9I9EIH8_CUCME</name>
<dbReference type="EnsemblPlants" id="MELO3C033904.2.1">
    <property type="protein sequence ID" value="MELO3C033904.2.1"/>
    <property type="gene ID" value="MELO3C033904.2"/>
</dbReference>
<dbReference type="GO" id="GO:0005829">
    <property type="term" value="C:cytosol"/>
    <property type="evidence" value="ECO:0007669"/>
    <property type="project" value="TreeGrafter"/>
</dbReference>
<feature type="transmembrane region" description="Helical" evidence="1">
    <location>
        <begin position="270"/>
        <end position="292"/>
    </location>
</feature>